<accession>A0A223KSQ7</accession>
<evidence type="ECO:0000313" key="1">
    <source>
        <dbReference type="EMBL" id="AST92388.1"/>
    </source>
</evidence>
<dbReference type="RefSeq" id="WP_066413102.1">
    <property type="nucleotide sequence ID" value="NZ_CP018866.1"/>
</dbReference>
<protein>
    <recommendedName>
        <fullName evidence="3">Glycosyl transferase family 2</fullName>
    </recommendedName>
</protein>
<organism evidence="1 2">
    <name type="scientific">Sutcliffiella cohnii</name>
    <dbReference type="NCBI Taxonomy" id="33932"/>
    <lineage>
        <taxon>Bacteria</taxon>
        <taxon>Bacillati</taxon>
        <taxon>Bacillota</taxon>
        <taxon>Bacilli</taxon>
        <taxon>Bacillales</taxon>
        <taxon>Bacillaceae</taxon>
        <taxon>Sutcliffiella</taxon>
    </lineage>
</organism>
<proteinExistence type="predicted"/>
<sequence>MNKVALLAITHDPSGKNIRLFKESYEHLKHIYSELFITVSDQTSNELIQQLNNSCFQVKIIPKLGAAHARREVVSFGLTGESTYFHYCDFDRLLTWSLYNLPELKDTVNGIQKNGYFIYGRTEYALNTHPTEWIETEKITNKIFSLEIGMEADVTAGSCSFSRACATYIQKYSKAKMTDAEWPLIISRIAKLPVNYKAVDGLQYVEEINAITKKTSESERWLGRLKLSLFISETAITTGKDEEM</sequence>
<dbReference type="KEGG" id="bcoh:BC6307_14350"/>
<gene>
    <name evidence="1" type="ORF">BC6307_14350</name>
</gene>
<dbReference type="EMBL" id="CP018866">
    <property type="protein sequence ID" value="AST92388.1"/>
    <property type="molecule type" value="Genomic_DNA"/>
</dbReference>
<reference evidence="1 2" key="1">
    <citation type="submission" date="2016-12" db="EMBL/GenBank/DDBJ databases">
        <title>The whole genome sequencing and assembly of Bacillus cohnii DSM 6307T strain.</title>
        <authorList>
            <person name="Lee Y.-J."/>
            <person name="Yi H."/>
            <person name="Bahn Y.-S."/>
            <person name="Kim J.F."/>
            <person name="Lee D.-W."/>
        </authorList>
    </citation>
    <scope>NUCLEOTIDE SEQUENCE [LARGE SCALE GENOMIC DNA]</scope>
    <source>
        <strain evidence="1 2">DSM 6307</strain>
    </source>
</reference>
<evidence type="ECO:0008006" key="3">
    <source>
        <dbReference type="Google" id="ProtNLM"/>
    </source>
</evidence>
<name>A0A223KSQ7_9BACI</name>
<dbReference type="AlphaFoldDB" id="A0A223KSQ7"/>
<dbReference type="STRING" id="1314751.GCA_001591425_01070"/>
<keyword evidence="2" id="KW-1185">Reference proteome</keyword>
<evidence type="ECO:0000313" key="2">
    <source>
        <dbReference type="Proteomes" id="UP000215224"/>
    </source>
</evidence>
<dbReference type="Proteomes" id="UP000215224">
    <property type="component" value="Chromosome"/>
</dbReference>